<feature type="domain" description="LysM" evidence="4">
    <location>
        <begin position="41"/>
        <end position="87"/>
    </location>
</feature>
<dbReference type="PANTHER" id="PTHR34997">
    <property type="entry name" value="AM15"/>
    <property type="match status" value="1"/>
</dbReference>
<accession>A0A6A5X2G9</accession>
<dbReference type="InterPro" id="IPR036779">
    <property type="entry name" value="LysM_dom_sf"/>
</dbReference>
<feature type="chain" id="PRO_5025565945" evidence="3">
    <location>
        <begin position="16"/>
        <end position="225"/>
    </location>
</feature>
<keyword evidence="1" id="KW-0147">Chitin-binding</keyword>
<dbReference type="SUPFAM" id="SSF54106">
    <property type="entry name" value="LysM domain"/>
    <property type="match status" value="1"/>
</dbReference>
<gene>
    <name evidence="5" type="ORF">P154DRAFT_455194</name>
</gene>
<evidence type="ECO:0000313" key="5">
    <source>
        <dbReference type="EMBL" id="KAF2007155.1"/>
    </source>
</evidence>
<dbReference type="InterPro" id="IPR052210">
    <property type="entry name" value="LysM1-like"/>
</dbReference>
<dbReference type="EMBL" id="ML977558">
    <property type="protein sequence ID" value="KAF2007155.1"/>
    <property type="molecule type" value="Genomic_DNA"/>
</dbReference>
<dbReference type="Gene3D" id="3.10.350.10">
    <property type="entry name" value="LysM domain"/>
    <property type="match status" value="2"/>
</dbReference>
<feature type="domain" description="LysM" evidence="4">
    <location>
        <begin position="105"/>
        <end position="156"/>
    </location>
</feature>
<sequence>MKFIIISSLFSIAAGYVVERQANCAAFVGPDCPATRISCCGFHDVKPGETCNSVAQDEGIGVSEFMGSNPTINSGCTNMIAGCKYCVRMCGIPQPCPELTPGCNESRKVQQGDTCWALSGIPQGDWNQMNRFLCLNDGRINNPSCNNLQIGCTYCTAIPPDLGNNNDPCPGGYMSNPVWSGQTCWDLIGGYGDWNKLNKFFDMNPNVNRPSCNNLEVDATYCIPN</sequence>
<dbReference type="PROSITE" id="PS51782">
    <property type="entry name" value="LYSM"/>
    <property type="match status" value="2"/>
</dbReference>
<feature type="signal peptide" evidence="3">
    <location>
        <begin position="1"/>
        <end position="15"/>
    </location>
</feature>
<dbReference type="Pfam" id="PF01476">
    <property type="entry name" value="LysM"/>
    <property type="match status" value="1"/>
</dbReference>
<organism evidence="5 6">
    <name type="scientific">Amniculicola lignicola CBS 123094</name>
    <dbReference type="NCBI Taxonomy" id="1392246"/>
    <lineage>
        <taxon>Eukaryota</taxon>
        <taxon>Fungi</taxon>
        <taxon>Dikarya</taxon>
        <taxon>Ascomycota</taxon>
        <taxon>Pezizomycotina</taxon>
        <taxon>Dothideomycetes</taxon>
        <taxon>Pleosporomycetidae</taxon>
        <taxon>Pleosporales</taxon>
        <taxon>Amniculicolaceae</taxon>
        <taxon>Amniculicola</taxon>
    </lineage>
</organism>
<dbReference type="PANTHER" id="PTHR34997:SF1">
    <property type="entry name" value="PEPTIDOGLYCAN-BINDING LYSIN DOMAIN"/>
    <property type="match status" value="1"/>
</dbReference>
<evidence type="ECO:0000256" key="3">
    <source>
        <dbReference type="SAM" id="SignalP"/>
    </source>
</evidence>
<keyword evidence="2" id="KW-0843">Virulence</keyword>
<evidence type="ECO:0000256" key="2">
    <source>
        <dbReference type="ARBA" id="ARBA00023026"/>
    </source>
</evidence>
<protein>
    <submittedName>
        <fullName evidence="5">Carbohydrate-binding module family 50 protein</fullName>
    </submittedName>
</protein>
<dbReference type="Proteomes" id="UP000799779">
    <property type="component" value="Unassembled WGS sequence"/>
</dbReference>
<dbReference type="AlphaFoldDB" id="A0A6A5X2G9"/>
<dbReference type="CDD" id="cd00118">
    <property type="entry name" value="LysM"/>
    <property type="match status" value="1"/>
</dbReference>
<dbReference type="GO" id="GO:0008061">
    <property type="term" value="F:chitin binding"/>
    <property type="evidence" value="ECO:0007669"/>
    <property type="project" value="UniProtKB-KW"/>
</dbReference>
<evidence type="ECO:0000313" key="6">
    <source>
        <dbReference type="Proteomes" id="UP000799779"/>
    </source>
</evidence>
<dbReference type="OrthoDB" id="5985073at2759"/>
<reference evidence="5" key="1">
    <citation type="journal article" date="2020" name="Stud. Mycol.">
        <title>101 Dothideomycetes genomes: a test case for predicting lifestyles and emergence of pathogens.</title>
        <authorList>
            <person name="Haridas S."/>
            <person name="Albert R."/>
            <person name="Binder M."/>
            <person name="Bloem J."/>
            <person name="Labutti K."/>
            <person name="Salamov A."/>
            <person name="Andreopoulos B."/>
            <person name="Baker S."/>
            <person name="Barry K."/>
            <person name="Bills G."/>
            <person name="Bluhm B."/>
            <person name="Cannon C."/>
            <person name="Castanera R."/>
            <person name="Culley D."/>
            <person name="Daum C."/>
            <person name="Ezra D."/>
            <person name="Gonzalez J."/>
            <person name="Henrissat B."/>
            <person name="Kuo A."/>
            <person name="Liang C."/>
            <person name="Lipzen A."/>
            <person name="Lutzoni F."/>
            <person name="Magnuson J."/>
            <person name="Mondo S."/>
            <person name="Nolan M."/>
            <person name="Ohm R."/>
            <person name="Pangilinan J."/>
            <person name="Park H.-J."/>
            <person name="Ramirez L."/>
            <person name="Alfaro M."/>
            <person name="Sun H."/>
            <person name="Tritt A."/>
            <person name="Yoshinaga Y."/>
            <person name="Zwiers L.-H."/>
            <person name="Turgeon B."/>
            <person name="Goodwin S."/>
            <person name="Spatafora J."/>
            <person name="Crous P."/>
            <person name="Grigoriev I."/>
        </authorList>
    </citation>
    <scope>NUCLEOTIDE SEQUENCE</scope>
    <source>
        <strain evidence="5">CBS 123094</strain>
    </source>
</reference>
<dbReference type="InterPro" id="IPR018392">
    <property type="entry name" value="LysM"/>
</dbReference>
<keyword evidence="6" id="KW-1185">Reference proteome</keyword>
<dbReference type="SMART" id="SM00257">
    <property type="entry name" value="LysM"/>
    <property type="match status" value="2"/>
</dbReference>
<proteinExistence type="predicted"/>
<evidence type="ECO:0000256" key="1">
    <source>
        <dbReference type="ARBA" id="ARBA00022669"/>
    </source>
</evidence>
<name>A0A6A5X2G9_9PLEO</name>
<keyword evidence="3" id="KW-0732">Signal</keyword>
<evidence type="ECO:0000259" key="4">
    <source>
        <dbReference type="PROSITE" id="PS51782"/>
    </source>
</evidence>